<dbReference type="PANTHER" id="PTHR21490:SF0">
    <property type="entry name" value="ENKURIN"/>
    <property type="match status" value="1"/>
</dbReference>
<feature type="coiled-coil region" evidence="6">
    <location>
        <begin position="237"/>
        <end position="264"/>
    </location>
</feature>
<proteinExistence type="predicted"/>
<evidence type="ECO:0000313" key="9">
    <source>
        <dbReference type="Proteomes" id="UP000192578"/>
    </source>
</evidence>
<dbReference type="AlphaFoldDB" id="A0A1W0WCX6"/>
<protein>
    <submittedName>
        <fullName evidence="8">Enkurin</fullName>
    </submittedName>
</protein>
<evidence type="ECO:0000256" key="2">
    <source>
        <dbReference type="ARBA" id="ARBA00004245"/>
    </source>
</evidence>
<dbReference type="EMBL" id="MTYJ01000131">
    <property type="protein sequence ID" value="OQV13074.1"/>
    <property type="molecule type" value="Genomic_DNA"/>
</dbReference>
<reference evidence="9" key="1">
    <citation type="submission" date="2017-01" db="EMBL/GenBank/DDBJ databases">
        <title>Comparative genomics of anhydrobiosis in the tardigrade Hypsibius dujardini.</title>
        <authorList>
            <person name="Yoshida Y."/>
            <person name="Koutsovoulos G."/>
            <person name="Laetsch D."/>
            <person name="Stevens L."/>
            <person name="Kumar S."/>
            <person name="Horikawa D."/>
            <person name="Ishino K."/>
            <person name="Komine S."/>
            <person name="Tomita M."/>
            <person name="Blaxter M."/>
            <person name="Arakawa K."/>
        </authorList>
    </citation>
    <scope>NUCLEOTIDE SEQUENCE [LARGE SCALE GENOMIC DNA]</scope>
    <source>
        <strain evidence="9">Z151</strain>
    </source>
</reference>
<evidence type="ECO:0000256" key="1">
    <source>
        <dbReference type="ARBA" id="ARBA00004138"/>
    </source>
</evidence>
<sequence>MYNSNQRKAVVPSYQEFFVESVYNLRPTVAAKVIRPPRYVSQYSVPLEAERQKPKRSAKTFGLAHLSLPGPGKFLRKTEPEPPCRPPLLPRKICYDIRRGVPQRNEWNPTPVRPLARDMVVKTKQKVLAIQPKVPALRTVDRRTGSVQVLEPAGLTGKYIFKENYGKVPTYVKKYEKTANDKKKNELFAARGAELVASQSHFRWVSEAERECVLKKLQDNFDDAMHEFQALSVSLDNQTKIKTKALLERKLNELEKTISTVKGLKKIVIKLETDV</sequence>
<feature type="domain" description="Enkurin" evidence="7">
    <location>
        <begin position="177"/>
        <end position="269"/>
    </location>
</feature>
<keyword evidence="9" id="KW-1185">Reference proteome</keyword>
<dbReference type="PROSITE" id="PS51665">
    <property type="entry name" value="ENKURIN"/>
    <property type="match status" value="1"/>
</dbReference>
<keyword evidence="3" id="KW-0963">Cytoplasm</keyword>
<dbReference type="Proteomes" id="UP000192578">
    <property type="component" value="Unassembled WGS sequence"/>
</dbReference>
<comment type="subcellular location">
    <subcellularLocation>
        <location evidence="1">Cell projection</location>
        <location evidence="1">Cilium</location>
    </subcellularLocation>
    <subcellularLocation>
        <location evidence="2">Cytoplasm</location>
        <location evidence="2">Cytoskeleton</location>
    </subcellularLocation>
</comment>
<evidence type="ECO:0000313" key="8">
    <source>
        <dbReference type="EMBL" id="OQV13074.1"/>
    </source>
</evidence>
<evidence type="ECO:0000256" key="3">
    <source>
        <dbReference type="ARBA" id="ARBA00022490"/>
    </source>
</evidence>
<evidence type="ECO:0000256" key="4">
    <source>
        <dbReference type="ARBA" id="ARBA00023212"/>
    </source>
</evidence>
<evidence type="ECO:0000259" key="7">
    <source>
        <dbReference type="PROSITE" id="PS51665"/>
    </source>
</evidence>
<gene>
    <name evidence="8" type="ORF">BV898_12731</name>
</gene>
<evidence type="ECO:0000256" key="6">
    <source>
        <dbReference type="SAM" id="Coils"/>
    </source>
</evidence>
<dbReference type="GO" id="GO:0005879">
    <property type="term" value="C:axonemal microtubule"/>
    <property type="evidence" value="ECO:0007669"/>
    <property type="project" value="TreeGrafter"/>
</dbReference>
<keyword evidence="6" id="KW-0175">Coiled coil</keyword>
<dbReference type="GO" id="GO:0005516">
    <property type="term" value="F:calmodulin binding"/>
    <property type="evidence" value="ECO:0007669"/>
    <property type="project" value="TreeGrafter"/>
</dbReference>
<evidence type="ECO:0000256" key="5">
    <source>
        <dbReference type="ARBA" id="ARBA00023273"/>
    </source>
</evidence>
<dbReference type="GO" id="GO:0001669">
    <property type="term" value="C:acrosomal vesicle"/>
    <property type="evidence" value="ECO:0007669"/>
    <property type="project" value="TreeGrafter"/>
</dbReference>
<dbReference type="OrthoDB" id="2123594at2759"/>
<keyword evidence="4" id="KW-0206">Cytoskeleton</keyword>
<dbReference type="Pfam" id="PF13864">
    <property type="entry name" value="Enkurin"/>
    <property type="match status" value="1"/>
</dbReference>
<organism evidence="8 9">
    <name type="scientific">Hypsibius exemplaris</name>
    <name type="common">Freshwater tardigrade</name>
    <dbReference type="NCBI Taxonomy" id="2072580"/>
    <lineage>
        <taxon>Eukaryota</taxon>
        <taxon>Metazoa</taxon>
        <taxon>Ecdysozoa</taxon>
        <taxon>Tardigrada</taxon>
        <taxon>Eutardigrada</taxon>
        <taxon>Parachela</taxon>
        <taxon>Hypsibioidea</taxon>
        <taxon>Hypsibiidae</taxon>
        <taxon>Hypsibius</taxon>
    </lineage>
</organism>
<dbReference type="PANTHER" id="PTHR21490">
    <property type="entry name" value="ENKURIN-RELATED"/>
    <property type="match status" value="1"/>
</dbReference>
<name>A0A1W0WCX6_HYPEX</name>
<dbReference type="InterPro" id="IPR027012">
    <property type="entry name" value="Enkurin_dom"/>
</dbReference>
<dbReference type="InterPro" id="IPR052102">
    <property type="entry name" value="Enkurin_domain-protein"/>
</dbReference>
<keyword evidence="5" id="KW-0966">Cell projection</keyword>
<accession>A0A1W0WCX6</accession>
<comment type="caution">
    <text evidence="8">The sequence shown here is derived from an EMBL/GenBank/DDBJ whole genome shotgun (WGS) entry which is preliminary data.</text>
</comment>